<dbReference type="Proteomes" id="UP000317722">
    <property type="component" value="Unassembled WGS sequence"/>
</dbReference>
<proteinExistence type="predicted"/>
<protein>
    <submittedName>
        <fullName evidence="1">Polyketide cyclase</fullName>
    </submittedName>
</protein>
<dbReference type="SUPFAM" id="SSF55961">
    <property type="entry name" value="Bet v1-like"/>
    <property type="match status" value="1"/>
</dbReference>
<accession>A0A502CST9</accession>
<dbReference type="Gene3D" id="3.30.530.20">
    <property type="match status" value="1"/>
</dbReference>
<organism evidence="1 2">
    <name type="scientific">Pedococcus bigeumensis</name>
    <dbReference type="NCBI Taxonomy" id="433644"/>
    <lineage>
        <taxon>Bacteria</taxon>
        <taxon>Bacillati</taxon>
        <taxon>Actinomycetota</taxon>
        <taxon>Actinomycetes</taxon>
        <taxon>Micrococcales</taxon>
        <taxon>Intrasporangiaceae</taxon>
        <taxon>Pedococcus</taxon>
    </lineage>
</organism>
<dbReference type="AlphaFoldDB" id="A0A502CST9"/>
<comment type="caution">
    <text evidence="1">The sequence shown here is derived from an EMBL/GenBank/DDBJ whole genome shotgun (WGS) entry which is preliminary data.</text>
</comment>
<keyword evidence="2" id="KW-1185">Reference proteome</keyword>
<gene>
    <name evidence="1" type="ORF">EAH86_11905</name>
</gene>
<dbReference type="Pfam" id="PF10604">
    <property type="entry name" value="Polyketide_cyc2"/>
    <property type="match status" value="1"/>
</dbReference>
<reference evidence="1 2" key="1">
    <citation type="journal article" date="2019" name="Environ. Microbiol.">
        <title>Species interactions and distinct microbial communities in high Arctic permafrost affected cryosols are associated with the CH4 and CO2 gas fluxes.</title>
        <authorList>
            <person name="Altshuler I."/>
            <person name="Hamel J."/>
            <person name="Turney S."/>
            <person name="Magnuson E."/>
            <person name="Levesque R."/>
            <person name="Greer C."/>
            <person name="Whyte L.G."/>
        </authorList>
    </citation>
    <scope>NUCLEOTIDE SEQUENCE [LARGE SCALE GENOMIC DNA]</scope>
    <source>
        <strain evidence="1 2">S9.3A</strain>
    </source>
</reference>
<evidence type="ECO:0000313" key="2">
    <source>
        <dbReference type="Proteomes" id="UP000317722"/>
    </source>
</evidence>
<dbReference type="InterPro" id="IPR023393">
    <property type="entry name" value="START-like_dom_sf"/>
</dbReference>
<dbReference type="EMBL" id="RCZM01000004">
    <property type="protein sequence ID" value="TPG15948.1"/>
    <property type="molecule type" value="Genomic_DNA"/>
</dbReference>
<evidence type="ECO:0000313" key="1">
    <source>
        <dbReference type="EMBL" id="TPG15948.1"/>
    </source>
</evidence>
<name>A0A502CST9_9MICO</name>
<dbReference type="OrthoDB" id="3371087at2"/>
<dbReference type="InterPro" id="IPR019587">
    <property type="entry name" value="Polyketide_cyclase/dehydratase"/>
</dbReference>
<sequence length="163" mass="18068">MVRLRNRPDHSHRTSKPQELLMPTVQRTIATSAPPTRALLYLLDFENAVEWDSGTVSCELLSGDGSPGTVWHNVSKFAGRKVDLDYTLERVSQTSFVIVGRNETTTSRDTITVVPDGSGSSVDYRAEFSFTGLGRFLWPVAMPLLNKLGNDTARTLKTALDRL</sequence>